<dbReference type="GO" id="GO:0005524">
    <property type="term" value="F:ATP binding"/>
    <property type="evidence" value="ECO:0007669"/>
    <property type="project" value="UniProtKB-UniRule"/>
</dbReference>
<dbReference type="InterPro" id="IPR027417">
    <property type="entry name" value="P-loop_NTPase"/>
</dbReference>
<dbReference type="GO" id="GO:0048489">
    <property type="term" value="P:synaptic vesicle transport"/>
    <property type="evidence" value="ECO:0007669"/>
    <property type="project" value="UniProtKB-ARBA"/>
</dbReference>
<protein>
    <recommendedName>
        <fullName evidence="10">Kinesin-like protein</fullName>
    </recommendedName>
</protein>
<reference evidence="16" key="1">
    <citation type="submission" date="2018-06" db="EMBL/GenBank/DDBJ databases">
        <title>Genome assembly of Danube salmon.</title>
        <authorList>
            <person name="Macqueen D.J."/>
            <person name="Gundappa M.K."/>
        </authorList>
    </citation>
    <scope>NUCLEOTIDE SEQUENCE [LARGE SCALE GENOMIC DNA]</scope>
</reference>
<evidence type="ECO:0000256" key="2">
    <source>
        <dbReference type="ARBA" id="ARBA00022490"/>
    </source>
</evidence>
<keyword evidence="13" id="KW-0732">Signal</keyword>
<dbReference type="PROSITE" id="PS50067">
    <property type="entry name" value="KINESIN_MOTOR_2"/>
    <property type="match status" value="1"/>
</dbReference>
<dbReference type="Gene3D" id="6.10.250.1590">
    <property type="match status" value="1"/>
</dbReference>
<feature type="compositionally biased region" description="Basic and acidic residues" evidence="12">
    <location>
        <begin position="361"/>
        <end position="371"/>
    </location>
</feature>
<feature type="signal peptide" evidence="13">
    <location>
        <begin position="1"/>
        <end position="18"/>
    </location>
</feature>
<dbReference type="InterPro" id="IPR001752">
    <property type="entry name" value="Kinesin_motor_dom"/>
</dbReference>
<dbReference type="PRINTS" id="PR00380">
    <property type="entry name" value="KINESINHEAVY"/>
</dbReference>
<dbReference type="InterPro" id="IPR019821">
    <property type="entry name" value="Kinesin_motor_CS"/>
</dbReference>
<feature type="coiled-coil region" evidence="11">
    <location>
        <begin position="804"/>
        <end position="877"/>
    </location>
</feature>
<evidence type="ECO:0000256" key="7">
    <source>
        <dbReference type="ARBA" id="ARBA00023175"/>
    </source>
</evidence>
<keyword evidence="6 11" id="KW-0175">Coiled coil</keyword>
<dbReference type="CDD" id="cd01369">
    <property type="entry name" value="KISc_KHC_KIF5"/>
    <property type="match status" value="1"/>
</dbReference>
<dbReference type="GO" id="GO:0030951">
    <property type="term" value="P:establishment or maintenance of microtubule cytoskeleton polarity"/>
    <property type="evidence" value="ECO:0007669"/>
    <property type="project" value="UniProtKB-ARBA"/>
</dbReference>
<dbReference type="PANTHER" id="PTHR47968:SF70">
    <property type="entry name" value="KINESIN HEAVY CHAIN ISOFORM 5C"/>
    <property type="match status" value="1"/>
</dbReference>
<evidence type="ECO:0000256" key="13">
    <source>
        <dbReference type="SAM" id="SignalP"/>
    </source>
</evidence>
<dbReference type="GO" id="GO:0032991">
    <property type="term" value="C:protein-containing complex"/>
    <property type="evidence" value="ECO:0007669"/>
    <property type="project" value="UniProtKB-ARBA"/>
</dbReference>
<evidence type="ECO:0000256" key="4">
    <source>
        <dbReference type="ARBA" id="ARBA00022741"/>
    </source>
</evidence>
<feature type="compositionally biased region" description="Polar residues" evidence="12">
    <location>
        <begin position="486"/>
        <end position="502"/>
    </location>
</feature>
<keyword evidence="3 10" id="KW-0493">Microtubule</keyword>
<feature type="domain" description="Kinesin motor" evidence="14">
    <location>
        <begin position="1"/>
        <end position="318"/>
    </location>
</feature>
<dbReference type="InterPro" id="IPR059182">
    <property type="entry name" value="Khc_C"/>
</dbReference>
<dbReference type="GO" id="GO:1904115">
    <property type="term" value="C:axon cytoplasm"/>
    <property type="evidence" value="ECO:0007669"/>
    <property type="project" value="GOC"/>
</dbReference>
<keyword evidence="8" id="KW-0206">Cytoskeleton</keyword>
<evidence type="ECO:0000256" key="9">
    <source>
        <dbReference type="PROSITE-ProRule" id="PRU00283"/>
    </source>
</evidence>
<dbReference type="InterPro" id="IPR036961">
    <property type="entry name" value="Kinesin_motor_dom_sf"/>
</dbReference>
<dbReference type="CDD" id="cd23649">
    <property type="entry name" value="Khc_CBD_cc"/>
    <property type="match status" value="1"/>
</dbReference>
<dbReference type="PANTHER" id="PTHR47968">
    <property type="entry name" value="CENTROMERE PROTEIN E"/>
    <property type="match status" value="1"/>
</dbReference>
<evidence type="ECO:0000256" key="5">
    <source>
        <dbReference type="ARBA" id="ARBA00022840"/>
    </source>
</evidence>
<dbReference type="SUPFAM" id="SSF52540">
    <property type="entry name" value="P-loop containing nucleoside triphosphate hydrolases"/>
    <property type="match status" value="1"/>
</dbReference>
<feature type="compositionally biased region" description="Polar residues" evidence="12">
    <location>
        <begin position="374"/>
        <end position="386"/>
    </location>
</feature>
<evidence type="ECO:0000256" key="1">
    <source>
        <dbReference type="ARBA" id="ARBA00004245"/>
    </source>
</evidence>
<proteinExistence type="inferred from homology"/>
<dbReference type="AlphaFoldDB" id="A0A4W5KWH6"/>
<reference evidence="15" key="2">
    <citation type="submission" date="2025-08" db="UniProtKB">
        <authorList>
            <consortium name="Ensembl"/>
        </authorList>
    </citation>
    <scope>IDENTIFICATION</scope>
</reference>
<dbReference type="GO" id="GO:0008017">
    <property type="term" value="F:microtubule binding"/>
    <property type="evidence" value="ECO:0007669"/>
    <property type="project" value="InterPro"/>
</dbReference>
<organism evidence="15 16">
    <name type="scientific">Hucho hucho</name>
    <name type="common">huchen</name>
    <dbReference type="NCBI Taxonomy" id="62062"/>
    <lineage>
        <taxon>Eukaryota</taxon>
        <taxon>Metazoa</taxon>
        <taxon>Chordata</taxon>
        <taxon>Craniata</taxon>
        <taxon>Vertebrata</taxon>
        <taxon>Euteleostomi</taxon>
        <taxon>Actinopterygii</taxon>
        <taxon>Neopterygii</taxon>
        <taxon>Teleostei</taxon>
        <taxon>Protacanthopterygii</taxon>
        <taxon>Salmoniformes</taxon>
        <taxon>Salmonidae</taxon>
        <taxon>Salmoninae</taxon>
        <taxon>Hucho</taxon>
    </lineage>
</organism>
<name>A0A4W5KWH6_9TELE</name>
<dbReference type="GO" id="GO:0007292">
    <property type="term" value="P:female gamete generation"/>
    <property type="evidence" value="ECO:0007669"/>
    <property type="project" value="UniProtKB-ARBA"/>
</dbReference>
<keyword evidence="4 9" id="KW-0547">Nucleotide-binding</keyword>
<feature type="binding site" evidence="9">
    <location>
        <begin position="77"/>
        <end position="84"/>
    </location>
    <ligand>
        <name>ATP</name>
        <dbReference type="ChEBI" id="CHEBI:30616"/>
    </ligand>
</feature>
<feature type="region of interest" description="Disordered" evidence="12">
    <location>
        <begin position="361"/>
        <end position="386"/>
    </location>
</feature>
<evidence type="ECO:0000256" key="10">
    <source>
        <dbReference type="RuleBase" id="RU000394"/>
    </source>
</evidence>
<dbReference type="GeneTree" id="ENSGT00940000158539"/>
<keyword evidence="16" id="KW-1185">Reference proteome</keyword>
<evidence type="ECO:0000256" key="3">
    <source>
        <dbReference type="ARBA" id="ARBA00022701"/>
    </source>
</evidence>
<feature type="chain" id="PRO_5021302191" description="Kinesin-like protein" evidence="13">
    <location>
        <begin position="19"/>
        <end position="930"/>
    </location>
</feature>
<dbReference type="InterPro" id="IPR027640">
    <property type="entry name" value="Kinesin-like_fam"/>
</dbReference>
<keyword evidence="5 9" id="KW-0067">ATP-binding</keyword>
<reference evidence="15" key="3">
    <citation type="submission" date="2025-09" db="UniProtKB">
        <authorList>
            <consortium name="Ensembl"/>
        </authorList>
    </citation>
    <scope>IDENTIFICATION</scope>
</reference>
<dbReference type="Ensembl" id="ENSHHUT00000022540.1">
    <property type="protein sequence ID" value="ENSHHUP00000021728.1"/>
    <property type="gene ID" value="ENSHHUG00000013341.1"/>
</dbReference>
<dbReference type="Gene3D" id="3.40.850.10">
    <property type="entry name" value="Kinesin motor domain"/>
    <property type="match status" value="1"/>
</dbReference>
<dbReference type="GO" id="GO:0007097">
    <property type="term" value="P:nuclear migration"/>
    <property type="evidence" value="ECO:0007669"/>
    <property type="project" value="UniProtKB-ARBA"/>
</dbReference>
<evidence type="ECO:0000256" key="6">
    <source>
        <dbReference type="ARBA" id="ARBA00023054"/>
    </source>
</evidence>
<dbReference type="PROSITE" id="PS00411">
    <property type="entry name" value="KINESIN_MOTOR_1"/>
    <property type="match status" value="1"/>
</dbReference>
<evidence type="ECO:0000259" key="14">
    <source>
        <dbReference type="PROSITE" id="PS50067"/>
    </source>
</evidence>
<dbReference type="Proteomes" id="UP000314982">
    <property type="component" value="Unassembled WGS sequence"/>
</dbReference>
<evidence type="ECO:0000256" key="8">
    <source>
        <dbReference type="ARBA" id="ARBA00023212"/>
    </source>
</evidence>
<keyword evidence="7 9" id="KW-0505">Motor protein</keyword>
<accession>A0A4W5KWH6</accession>
<dbReference type="GO" id="GO:0003777">
    <property type="term" value="F:microtubule motor activity"/>
    <property type="evidence" value="ECO:0007669"/>
    <property type="project" value="InterPro"/>
</dbReference>
<evidence type="ECO:0000256" key="12">
    <source>
        <dbReference type="SAM" id="MobiDB-lite"/>
    </source>
</evidence>
<keyword evidence="2" id="KW-0963">Cytoplasm</keyword>
<dbReference type="GO" id="GO:0005874">
    <property type="term" value="C:microtubule"/>
    <property type="evidence" value="ECO:0007669"/>
    <property type="project" value="UniProtKB-KW"/>
</dbReference>
<feature type="compositionally biased region" description="Basic and acidic residues" evidence="12">
    <location>
        <begin position="475"/>
        <end position="485"/>
    </location>
</feature>
<feature type="region of interest" description="Disordered" evidence="12">
    <location>
        <begin position="475"/>
        <end position="502"/>
    </location>
</feature>
<comment type="similarity">
    <text evidence="9 10">Belongs to the TRAFAC class myosin-kinesin ATPase superfamily. Kinesin family.</text>
</comment>
<evidence type="ECO:0000313" key="15">
    <source>
        <dbReference type="Ensembl" id="ENSHHUP00000021728.1"/>
    </source>
</evidence>
<feature type="coiled-coil region" evidence="11">
    <location>
        <begin position="563"/>
        <end position="774"/>
    </location>
</feature>
<evidence type="ECO:0000313" key="16">
    <source>
        <dbReference type="Proteomes" id="UP000314982"/>
    </source>
</evidence>
<comment type="subcellular location">
    <subcellularLocation>
        <location evidence="1">Cytoplasm</location>
        <location evidence="1">Cytoskeleton</location>
    </subcellularLocation>
</comment>
<sequence length="930" mass="106717">ALIFSVSLQLHITLCCWAIAVPEFQVYLPPFSMQGKPYVFDRVLPPSTAQEQVYDACAKQIVKDVLGGYNGTIFAYGQTSSGKTHTMEGKLHDSQLMGIIPRIARDIFDHIYSMDENLEFHIKVSYFEIYLDKIRDLLDVSKTNLAVHEDKNKVPYVKGCTERFVSSPEEVMDVIDEGKSNRHVAVTNMNEHSSRSHSIFLINIKQENVETELKMSGKLYLVDLAGSEKVSKTGAEGSVLDEAKNINKSLSALGNVISALAEGTKTHVPYRDSKMTRILQDSLGGNCRTTIIICASPSVYNEAETKSTLMFGQRAKTIKNTVSVNQELTAEEWKKKYEKEKEKTKGLKYVIQKLETELKRWRKGNKERDHSPALANSPTKSGLQSLGQSKPECNIFVLYFSYFLPSQDDEINQHSQLAEKFKEQMIDQDELLVSARKDYEKLQEDLSRLQRENEAAKEEVKEVLQALEELAVNYDHKSQEVENKNRSNNQLSEELNQKSTTLEGVQRELSSLQELSSHHKKRAAEILSLLLRDLSEIGGIIGTSDLKVNEVIEEEFTMARLYISKMKSEVKSLVNRSKQLESSLVDTSRKMQANEKELASCQLLISQHQAKIKSLTDYMQNMEQKKRQLEESQDSLMEELHTLHAQGETLHVMDKQKEHLTKLQDAVEMKKTLEEQMENHREVHQKQLSRLRDEIDHKQRVLDELKDLNQGLQLEQRKLQSDYDKLKAEELEKDEQLQKFVFMNEKREQAKEDLKGLEETVAKELQTLHNLRRLFIQELTSRVSMSAEMDNDEAGGSLAQRQRITFLENNLEQLTKVHKQLVRDNADLRCELPKLEKRLRATAERVKALEAALREAKESAMRDRKRYLQEVDRIKEAMLSKNASRRGHSAQIGERQWYTVENVGRSCPLLVSQGASCFILYLVINDFQVT</sequence>
<evidence type="ECO:0000256" key="11">
    <source>
        <dbReference type="SAM" id="Coils"/>
    </source>
</evidence>
<dbReference type="GO" id="GO:0098957">
    <property type="term" value="P:anterograde axonal transport of mitochondrion"/>
    <property type="evidence" value="ECO:0007669"/>
    <property type="project" value="UniProtKB-ARBA"/>
</dbReference>
<dbReference type="SMART" id="SM00129">
    <property type="entry name" value="KISc"/>
    <property type="match status" value="1"/>
</dbReference>
<dbReference type="Pfam" id="PF00225">
    <property type="entry name" value="Kinesin"/>
    <property type="match status" value="1"/>
</dbReference>
<dbReference type="FunFam" id="3.40.850.10:FF:000067">
    <property type="entry name" value="Kinesin-like protein"/>
    <property type="match status" value="1"/>
</dbReference>